<sequence>MAAHIGWSLAFHLVWQIGLLSVGILFFLQGFFLTRYEIKDRSAADTPPAEPLFPDLHQHHPSDATGAASWLPAQYRRVVILIVDGLRWDFALYQPDLPVTDAGPYHINGLPTIHRLMTEQPHNSRLYRFVADAPTATTQRLKALTTGSLPTFFEVRDTFESSALSEDNLVEQVRRQGRGVVAMGDETWVDLFPVVENGLSRAFPYPSFDVKDLHTVDDGVMAHIWAEMNKSDWSVLVGHFLGVDHVGHKYEVNHPAMREKLTQMDRVLADTVDRVDDDTLVVLLGDHGQTDDGAHGGALPEEVDSALFVYSRRPFSETSMHPSYPSTRTHHDAIPQVDFVPTLALLLGVPIPFGNLGCITPDMLPSVSHIHGAPAGAAGVVGELRYHAEAFYLNAAQVRRYLGRYDEASGKSFADGEHLAALWERVDSHAGRLRRAEWEQSDGGVADDLRAFIAACRGYLAAVLDAARAQWTTFDPVALTIGVATSLMAVAAQVMFTLSLARMETTAPAEWPGALPSPLTVLWRACLGLVLTAPLAATLRLIGLPTCTGGCLGAGLVGSYMWSAFVKGGRVLSLLPVRVEVTGGGELLVVVCLCACLFSDCYSMLEATCVRFLLSSLLLLHLTAAVLRHVARRALGRPSAAGEHTRPRRLILGMVGVLCAVRLGPSIDQLEAMPGDRPQPSVVIDHPTAASAVMLVPLAVMLALLWHSCVRRGWVRRCIAVAWGLQFAATAMQMHVEFYQRTTETSEAREQRLGATLWALPIHDALVVVLPRIVYALCGIQLLACLSFPGRLIQTTNSGSLESQLHALALVVVGSQVFPSMTLLGASQVTPAASCLIQLPLLLTAVHSSRGQREKERRASSTVVLGGLSELSVGAMVVLVGFAMFFTTGHRMTFNAVPVSAAFVGLLKFDINLSPMLVFLHTYCSFILAFCALPAAVVVTTTAKGGSGDRNAAPPVLLVRLVRVMASVLVAASLRYVASEVALIILRRHLMVWSVFAPKYLYDGMAMLLLHGLAPLLAIAAHRLLSGGGDSARTRHADVCKAA</sequence>
<evidence type="ECO:0000256" key="7">
    <source>
        <dbReference type="ARBA" id="ARBA00022824"/>
    </source>
</evidence>
<dbReference type="InterPro" id="IPR045687">
    <property type="entry name" value="PIGG/GPI7_C"/>
</dbReference>
<dbReference type="GO" id="GO:0005789">
    <property type="term" value="C:endoplasmic reticulum membrane"/>
    <property type="evidence" value="ECO:0007669"/>
    <property type="project" value="UniProtKB-SubCell"/>
</dbReference>
<evidence type="ECO:0000313" key="13">
    <source>
        <dbReference type="EMBL" id="CEL95155.1"/>
    </source>
</evidence>
<dbReference type="Pfam" id="PF19316">
    <property type="entry name" value="PIGO_PIGG"/>
    <property type="match status" value="1"/>
</dbReference>
<feature type="transmembrane region" description="Helical" evidence="11">
    <location>
        <begin position="957"/>
        <end position="979"/>
    </location>
</feature>
<gene>
    <name evidence="13" type="ORF">Vbra_11738</name>
</gene>
<evidence type="ECO:0000256" key="3">
    <source>
        <dbReference type="ARBA" id="ARBA00008695"/>
    </source>
</evidence>
<dbReference type="InterPro" id="IPR017850">
    <property type="entry name" value="Alkaline_phosphatase_core_sf"/>
</dbReference>
<keyword evidence="9 11" id="KW-0472">Membrane</keyword>
<dbReference type="EMBL" id="CDMY01000227">
    <property type="protein sequence ID" value="CEL95155.1"/>
    <property type="molecule type" value="Genomic_DNA"/>
</dbReference>
<dbReference type="GO" id="GO:0006506">
    <property type="term" value="P:GPI anchor biosynthetic process"/>
    <property type="evidence" value="ECO:0007669"/>
    <property type="project" value="UniProtKB-UniPathway"/>
</dbReference>
<protein>
    <recommendedName>
        <fullName evidence="12">GPI ethanolamine phosphate transferase 2 C-terminal domain-containing protein</fullName>
    </recommendedName>
</protein>
<evidence type="ECO:0000256" key="11">
    <source>
        <dbReference type="SAM" id="Phobius"/>
    </source>
</evidence>
<dbReference type="VEuPathDB" id="CryptoDB:Vbra_11738"/>
<reference evidence="13 14" key="1">
    <citation type="submission" date="2014-11" db="EMBL/GenBank/DDBJ databases">
        <authorList>
            <person name="Zhu J."/>
            <person name="Qi W."/>
            <person name="Song R."/>
        </authorList>
    </citation>
    <scope>NUCLEOTIDE SEQUENCE [LARGE SCALE GENOMIC DNA]</scope>
</reference>
<keyword evidence="10" id="KW-0325">Glycoprotein</keyword>
<name>A0A0G4EHD8_VITBC</name>
<evidence type="ECO:0000259" key="12">
    <source>
        <dbReference type="Pfam" id="PF19316"/>
    </source>
</evidence>
<proteinExistence type="inferred from homology"/>
<evidence type="ECO:0000256" key="6">
    <source>
        <dbReference type="ARBA" id="ARBA00022692"/>
    </source>
</evidence>
<keyword evidence="6 11" id="KW-0812">Transmembrane</keyword>
<dbReference type="SUPFAM" id="SSF53649">
    <property type="entry name" value="Alkaline phosphatase-like"/>
    <property type="match status" value="1"/>
</dbReference>
<feature type="transmembrane region" description="Helical" evidence="11">
    <location>
        <begin position="916"/>
        <end position="937"/>
    </location>
</feature>
<comment type="similarity">
    <text evidence="3">Belongs to the PIGG/PIGN/PIGO family. PIGO subfamily.</text>
</comment>
<evidence type="ECO:0000313" key="14">
    <source>
        <dbReference type="Proteomes" id="UP000041254"/>
    </source>
</evidence>
<evidence type="ECO:0000256" key="10">
    <source>
        <dbReference type="ARBA" id="ARBA00023180"/>
    </source>
</evidence>
<feature type="transmembrane region" description="Helical" evidence="11">
    <location>
        <begin position="13"/>
        <end position="33"/>
    </location>
</feature>
<dbReference type="OrthoDB" id="272139at2759"/>
<feature type="transmembrane region" description="Helical" evidence="11">
    <location>
        <begin position="861"/>
        <end position="886"/>
    </location>
</feature>
<dbReference type="OMA" id="NAWHEDA"/>
<feature type="transmembrane region" description="Helical" evidence="11">
    <location>
        <begin position="611"/>
        <end position="630"/>
    </location>
</feature>
<evidence type="ECO:0000256" key="1">
    <source>
        <dbReference type="ARBA" id="ARBA00004477"/>
    </source>
</evidence>
<organism evidence="13 14">
    <name type="scientific">Vitrella brassicaformis (strain CCMP3155)</name>
    <dbReference type="NCBI Taxonomy" id="1169540"/>
    <lineage>
        <taxon>Eukaryota</taxon>
        <taxon>Sar</taxon>
        <taxon>Alveolata</taxon>
        <taxon>Colpodellida</taxon>
        <taxon>Vitrellaceae</taxon>
        <taxon>Vitrella</taxon>
    </lineage>
</organism>
<feature type="transmembrane region" description="Helical" evidence="11">
    <location>
        <begin position="687"/>
        <end position="706"/>
    </location>
</feature>
<dbReference type="InterPro" id="IPR037675">
    <property type="entry name" value="PIG-O_N"/>
</dbReference>
<comment type="subcellular location">
    <subcellularLocation>
        <location evidence="1">Endoplasmic reticulum membrane</location>
        <topology evidence="1">Multi-pass membrane protein</topology>
    </subcellularLocation>
</comment>
<dbReference type="PANTHER" id="PTHR23071">
    <property type="entry name" value="PHOSPHATIDYLINOSITOL GLYCAN"/>
    <property type="match status" value="1"/>
</dbReference>
<feature type="transmembrane region" description="Helical" evidence="11">
    <location>
        <begin position="587"/>
        <end position="605"/>
    </location>
</feature>
<dbReference type="InterPro" id="IPR002591">
    <property type="entry name" value="Phosphodiest/P_Trfase"/>
</dbReference>
<dbReference type="PANTHER" id="PTHR23071:SF1">
    <property type="entry name" value="GPI ETHANOLAMINE PHOSPHATE TRANSFERASE 3"/>
    <property type="match status" value="1"/>
</dbReference>
<feature type="transmembrane region" description="Helical" evidence="11">
    <location>
        <begin position="1000"/>
        <end position="1021"/>
    </location>
</feature>
<keyword evidence="14" id="KW-1185">Reference proteome</keyword>
<evidence type="ECO:0000256" key="2">
    <source>
        <dbReference type="ARBA" id="ARBA00004687"/>
    </source>
</evidence>
<dbReference type="Pfam" id="PF01663">
    <property type="entry name" value="Phosphodiest"/>
    <property type="match status" value="1"/>
</dbReference>
<keyword evidence="7" id="KW-0256">Endoplasmic reticulum</keyword>
<dbReference type="Gene3D" id="3.40.720.10">
    <property type="entry name" value="Alkaline Phosphatase, subunit A"/>
    <property type="match status" value="1"/>
</dbReference>
<keyword evidence="5" id="KW-0808">Transferase</keyword>
<comment type="pathway">
    <text evidence="2">Glycolipid biosynthesis; glycosylphosphatidylinositol-anchor biosynthesis.</text>
</comment>
<dbReference type="STRING" id="1169540.A0A0G4EHD8"/>
<keyword evidence="8 11" id="KW-1133">Transmembrane helix</keyword>
<feature type="transmembrane region" description="Helical" evidence="11">
    <location>
        <begin position="521"/>
        <end position="542"/>
    </location>
</feature>
<evidence type="ECO:0000256" key="8">
    <source>
        <dbReference type="ARBA" id="ARBA00022989"/>
    </source>
</evidence>
<evidence type="ECO:0000256" key="5">
    <source>
        <dbReference type="ARBA" id="ARBA00022679"/>
    </source>
</evidence>
<dbReference type="InterPro" id="IPR039524">
    <property type="entry name" value="PIGO/GPI13"/>
</dbReference>
<accession>A0A0G4EHD8</accession>
<feature type="domain" description="GPI ethanolamine phosphate transferase 2 C-terminal" evidence="12">
    <location>
        <begin position="868"/>
        <end position="1005"/>
    </location>
</feature>
<dbReference type="AlphaFoldDB" id="A0A0G4EHD8"/>
<dbReference type="GO" id="GO:0051377">
    <property type="term" value="F:mannose-ethanolamine phosphotransferase activity"/>
    <property type="evidence" value="ECO:0007669"/>
    <property type="project" value="InterPro"/>
</dbReference>
<feature type="transmembrane region" description="Helical" evidence="11">
    <location>
        <begin position="477"/>
        <end position="501"/>
    </location>
</feature>
<evidence type="ECO:0000256" key="4">
    <source>
        <dbReference type="ARBA" id="ARBA00022502"/>
    </source>
</evidence>
<dbReference type="UniPathway" id="UPA00196"/>
<evidence type="ECO:0000256" key="9">
    <source>
        <dbReference type="ARBA" id="ARBA00023136"/>
    </source>
</evidence>
<dbReference type="InParanoid" id="A0A0G4EHD8"/>
<dbReference type="Proteomes" id="UP000041254">
    <property type="component" value="Unassembled WGS sequence"/>
</dbReference>
<keyword evidence="4" id="KW-0337">GPI-anchor biosynthesis</keyword>
<dbReference type="CDD" id="cd16023">
    <property type="entry name" value="GPI_EPT_3"/>
    <property type="match status" value="1"/>
</dbReference>